<organism evidence="1 2">
    <name type="scientific">Pseudodesulfovibrio methanolicus</name>
    <dbReference type="NCBI Taxonomy" id="3126690"/>
    <lineage>
        <taxon>Bacteria</taxon>
        <taxon>Pseudomonadati</taxon>
        <taxon>Thermodesulfobacteriota</taxon>
        <taxon>Desulfovibrionia</taxon>
        <taxon>Desulfovibrionales</taxon>
        <taxon>Desulfovibrionaceae</taxon>
    </lineage>
</organism>
<reference evidence="1 2" key="1">
    <citation type="submission" date="2024-03" db="EMBL/GenBank/DDBJ databases">
        <title>Phenotype and Genome Characterization of a Sulfate-Reducing Bacterium Pseudodesulfovibrio sp. strain 5S69, isolated from Petroleum Reservoir in Tatarstan (Russia).</title>
        <authorList>
            <person name="Bidzhieva S.K."/>
            <person name="Kadnikov V."/>
            <person name="Tourova T.P."/>
            <person name="Samigullina S.R."/>
            <person name="Sokolova D.S."/>
            <person name="Poltaraus A.B."/>
            <person name="Avtukh A.N."/>
            <person name="Tereshina V.M."/>
            <person name="Mardanov A.V."/>
            <person name="Nazina T.N."/>
        </authorList>
    </citation>
    <scope>NUCLEOTIDE SEQUENCE [LARGE SCALE GENOMIC DNA]</scope>
    <source>
        <strain evidence="1 2">5S69</strain>
    </source>
</reference>
<sequence length="432" mass="47871">MSLLLPSEPRPKLAVLGLDGLPLGLARSLGASLPNLRRLAEDATTVRAELPELSPVNWTSFHTGEGPEAHGIFGFSHLDPQTYALRVTRATDVACPTVFDRLGERGLVSRVVNLPNTYPARPLRGMLVAGFVAPELNGAAYPPFLADKLHEAGYKLEADTSRGRADLDFLLSELRATLNSRLTALDMLWPDLAWDLFVHVFTETDRLFHFHMDAVLHAKHPNHMACMRFLADWDHALGRFLTRYDALPGPKRLLVLADHGFTELKTEVSLNTWLTRAGLLSLSGPPQDEWDASKITPESKAFALDPGRIYLHERGRFARGRVEPIEREGLLGRISDGLMALEYEGKPVLKAVHRGANAYPGATSDQCPDLVVEARPGFDLKAKFDRRNIFGLHGRTGTHTVDGAIFADSHGARPERMRDVGRIILQHFDITE</sequence>
<accession>A0ABZ2IWQ2</accession>
<evidence type="ECO:0000313" key="1">
    <source>
        <dbReference type="EMBL" id="WWX20973.1"/>
    </source>
</evidence>
<name>A0ABZ2IWQ2_9BACT</name>
<dbReference type="Pfam" id="PF01663">
    <property type="entry name" value="Phosphodiest"/>
    <property type="match status" value="1"/>
</dbReference>
<dbReference type="InterPro" id="IPR017850">
    <property type="entry name" value="Alkaline_phosphatase_core_sf"/>
</dbReference>
<dbReference type="Proteomes" id="UP001385389">
    <property type="component" value="Chromosome"/>
</dbReference>
<proteinExistence type="predicted"/>
<protein>
    <submittedName>
        <fullName evidence="1">Alkaline phosphatase family protein</fullName>
    </submittedName>
</protein>
<keyword evidence="2" id="KW-1185">Reference proteome</keyword>
<dbReference type="EMBL" id="CP146609">
    <property type="protein sequence ID" value="WWX20973.1"/>
    <property type="molecule type" value="Genomic_DNA"/>
</dbReference>
<dbReference type="InterPro" id="IPR002591">
    <property type="entry name" value="Phosphodiest/P_Trfase"/>
</dbReference>
<evidence type="ECO:0000313" key="2">
    <source>
        <dbReference type="Proteomes" id="UP001385389"/>
    </source>
</evidence>
<gene>
    <name evidence="1" type="ORF">V8V93_10985</name>
</gene>
<dbReference type="SUPFAM" id="SSF53649">
    <property type="entry name" value="Alkaline phosphatase-like"/>
    <property type="match status" value="1"/>
</dbReference>
<dbReference type="RefSeq" id="WP_338666714.1">
    <property type="nucleotide sequence ID" value="NZ_CP146609.1"/>
</dbReference>
<dbReference type="Gene3D" id="3.40.720.10">
    <property type="entry name" value="Alkaline Phosphatase, subunit A"/>
    <property type="match status" value="1"/>
</dbReference>